<dbReference type="PANTHER" id="PTHR11795:SF447">
    <property type="entry name" value="ABC TRANSPORTER PERMEASE PROTEIN"/>
    <property type="match status" value="1"/>
</dbReference>
<comment type="subcellular location">
    <subcellularLocation>
        <location evidence="1">Cell membrane</location>
        <topology evidence="1">Multi-pass membrane protein</topology>
    </subcellularLocation>
</comment>
<dbReference type="InterPro" id="IPR001851">
    <property type="entry name" value="ABC_transp_permease"/>
</dbReference>
<keyword evidence="4 9" id="KW-0812">Transmembrane</keyword>
<evidence type="ECO:0000256" key="4">
    <source>
        <dbReference type="ARBA" id="ARBA00022692"/>
    </source>
</evidence>
<organism evidence="10 11">
    <name type="scientific">Chelatococcus reniformis</name>
    <dbReference type="NCBI Taxonomy" id="1494448"/>
    <lineage>
        <taxon>Bacteria</taxon>
        <taxon>Pseudomonadati</taxon>
        <taxon>Pseudomonadota</taxon>
        <taxon>Alphaproteobacteria</taxon>
        <taxon>Hyphomicrobiales</taxon>
        <taxon>Chelatococcaceae</taxon>
        <taxon>Chelatococcus</taxon>
    </lineage>
</organism>
<feature type="transmembrane region" description="Helical" evidence="9">
    <location>
        <begin position="96"/>
        <end position="118"/>
    </location>
</feature>
<dbReference type="GO" id="GO:0006865">
    <property type="term" value="P:amino acid transport"/>
    <property type="evidence" value="ECO:0007669"/>
    <property type="project" value="UniProtKB-KW"/>
</dbReference>
<keyword evidence="6 9" id="KW-1133">Transmembrane helix</keyword>
<feature type="transmembrane region" description="Helical" evidence="9">
    <location>
        <begin position="225"/>
        <end position="250"/>
    </location>
</feature>
<reference evidence="10" key="2">
    <citation type="submission" date="2020-09" db="EMBL/GenBank/DDBJ databases">
        <authorList>
            <person name="Sun Q."/>
            <person name="Zhou Y."/>
        </authorList>
    </citation>
    <scope>NUCLEOTIDE SEQUENCE</scope>
    <source>
        <strain evidence="10">CGMCC 1.12919</strain>
    </source>
</reference>
<evidence type="ECO:0000313" key="10">
    <source>
        <dbReference type="EMBL" id="GGC74517.1"/>
    </source>
</evidence>
<dbReference type="InterPro" id="IPR052157">
    <property type="entry name" value="BCAA_transport_permease"/>
</dbReference>
<evidence type="ECO:0000256" key="8">
    <source>
        <dbReference type="ARBA" id="ARBA00037998"/>
    </source>
</evidence>
<keyword evidence="2" id="KW-0813">Transport</keyword>
<evidence type="ECO:0000313" key="11">
    <source>
        <dbReference type="Proteomes" id="UP000637002"/>
    </source>
</evidence>
<feature type="transmembrane region" description="Helical" evidence="9">
    <location>
        <begin position="193"/>
        <end position="219"/>
    </location>
</feature>
<gene>
    <name evidence="10" type="ORF">GCM10010994_36230</name>
</gene>
<dbReference type="InterPro" id="IPR017779">
    <property type="entry name" value="ABC_UrtB_bac"/>
</dbReference>
<dbReference type="GO" id="GO:0005886">
    <property type="term" value="C:plasma membrane"/>
    <property type="evidence" value="ECO:0007669"/>
    <property type="project" value="UniProtKB-SubCell"/>
</dbReference>
<proteinExistence type="inferred from homology"/>
<name>A0A916UKR6_9HYPH</name>
<evidence type="ECO:0000256" key="2">
    <source>
        <dbReference type="ARBA" id="ARBA00022448"/>
    </source>
</evidence>
<evidence type="ECO:0000256" key="3">
    <source>
        <dbReference type="ARBA" id="ARBA00022475"/>
    </source>
</evidence>
<keyword evidence="7 9" id="KW-0472">Membrane</keyword>
<evidence type="ECO:0000256" key="1">
    <source>
        <dbReference type="ARBA" id="ARBA00004651"/>
    </source>
</evidence>
<evidence type="ECO:0000256" key="5">
    <source>
        <dbReference type="ARBA" id="ARBA00022970"/>
    </source>
</evidence>
<dbReference type="Pfam" id="PF02653">
    <property type="entry name" value="BPD_transp_2"/>
    <property type="match status" value="1"/>
</dbReference>
<feature type="transmembrane region" description="Helical" evidence="9">
    <location>
        <begin position="12"/>
        <end position="40"/>
    </location>
</feature>
<feature type="transmembrane region" description="Helical" evidence="9">
    <location>
        <begin position="60"/>
        <end position="84"/>
    </location>
</feature>
<keyword evidence="3" id="KW-1003">Cell membrane</keyword>
<keyword evidence="11" id="KW-1185">Reference proteome</keyword>
<reference evidence="10" key="1">
    <citation type="journal article" date="2014" name="Int. J. Syst. Evol. Microbiol.">
        <title>Complete genome sequence of Corynebacterium casei LMG S-19264T (=DSM 44701T), isolated from a smear-ripened cheese.</title>
        <authorList>
            <consortium name="US DOE Joint Genome Institute (JGI-PGF)"/>
            <person name="Walter F."/>
            <person name="Albersmeier A."/>
            <person name="Kalinowski J."/>
            <person name="Ruckert C."/>
        </authorList>
    </citation>
    <scope>NUCLEOTIDE SEQUENCE</scope>
    <source>
        <strain evidence="10">CGMCC 1.12919</strain>
    </source>
</reference>
<evidence type="ECO:0000256" key="6">
    <source>
        <dbReference type="ARBA" id="ARBA00022989"/>
    </source>
</evidence>
<keyword evidence="5" id="KW-0029">Amino-acid transport</keyword>
<feature type="transmembrane region" description="Helical" evidence="9">
    <location>
        <begin position="257"/>
        <end position="281"/>
    </location>
</feature>
<evidence type="ECO:0000256" key="9">
    <source>
        <dbReference type="SAM" id="Phobius"/>
    </source>
</evidence>
<protein>
    <submittedName>
        <fullName evidence="10">Branched-chain amino acid ABC transporter permease</fullName>
    </submittedName>
</protein>
<accession>A0A916UKR6</accession>
<dbReference type="GO" id="GO:0022857">
    <property type="term" value="F:transmembrane transporter activity"/>
    <property type="evidence" value="ECO:0007669"/>
    <property type="project" value="InterPro"/>
</dbReference>
<dbReference type="CDD" id="cd06582">
    <property type="entry name" value="TM_PBP1_LivH_like"/>
    <property type="match status" value="1"/>
</dbReference>
<dbReference type="PANTHER" id="PTHR11795">
    <property type="entry name" value="BRANCHED-CHAIN AMINO ACID TRANSPORT SYSTEM PERMEASE PROTEIN LIVH"/>
    <property type="match status" value="1"/>
</dbReference>
<comment type="similarity">
    <text evidence="8">Belongs to the binding-protein-dependent transport system permease family. LivHM subfamily.</text>
</comment>
<dbReference type="AlphaFoldDB" id="A0A916UKR6"/>
<dbReference type="Proteomes" id="UP000637002">
    <property type="component" value="Unassembled WGS sequence"/>
</dbReference>
<dbReference type="NCBIfam" id="TIGR03409">
    <property type="entry name" value="urea_trans_UrtB"/>
    <property type="match status" value="1"/>
</dbReference>
<evidence type="ECO:0000256" key="7">
    <source>
        <dbReference type="ARBA" id="ARBA00023136"/>
    </source>
</evidence>
<comment type="caution">
    <text evidence="10">The sequence shown here is derived from an EMBL/GenBank/DDBJ whole genome shotgun (WGS) entry which is preliminary data.</text>
</comment>
<feature type="transmembrane region" description="Helical" evidence="9">
    <location>
        <begin position="138"/>
        <end position="164"/>
    </location>
</feature>
<dbReference type="EMBL" id="BMGG01000006">
    <property type="protein sequence ID" value="GGC74517.1"/>
    <property type="molecule type" value="Genomic_DNA"/>
</dbReference>
<sequence>MGSLDLNSLINALVLGLSIASIWLLAAIGLTIIYGVVGVINMAHGEFIMLGAYSSYLLQSYFGLPFLLCIPASFVVVAAIGLVIERGLIRYLYNRPLDTLLATWGVSIVLMQAVRLIFGSDPKYLAVPALFSSNLQIGFINLSVFRIVVMAVTALVVAGTWFLFYRTRFGMQVRAVTQNKEMAASFGINASRVYMLTFALGAGLAGVAGSLFGVLNIVLPTMGTAYVVQAFLVVVTGGGTLLGSVFAGGLTGELQSIFAAVTNDTFARFLLFLLIVVFLWFRPQGLFAPRSVRR</sequence>